<reference evidence="1 2" key="1">
    <citation type="journal article" date="2015" name="Nature">
        <title>rRNA introns, odd ribosomes, and small enigmatic genomes across a large radiation of phyla.</title>
        <authorList>
            <person name="Brown C.T."/>
            <person name="Hug L.A."/>
            <person name="Thomas B.C."/>
            <person name="Sharon I."/>
            <person name="Castelle C.J."/>
            <person name="Singh A."/>
            <person name="Wilkins M.J."/>
            <person name="Williams K.H."/>
            <person name="Banfield J.F."/>
        </authorList>
    </citation>
    <scope>NUCLEOTIDE SEQUENCE [LARGE SCALE GENOMIC DNA]</scope>
</reference>
<organism evidence="1 2">
    <name type="scientific">Candidatus Collierbacteria bacterium GW2011_GWA2_44_99</name>
    <dbReference type="NCBI Taxonomy" id="1618380"/>
    <lineage>
        <taxon>Bacteria</taxon>
        <taxon>Candidatus Collieribacteriota</taxon>
    </lineage>
</organism>
<gene>
    <name evidence="1" type="ORF">UW84_C0049G0006</name>
</gene>
<proteinExistence type="predicted"/>
<evidence type="ECO:0000313" key="1">
    <source>
        <dbReference type="EMBL" id="KKT84783.1"/>
    </source>
</evidence>
<dbReference type="PATRIC" id="fig|1618380.3.peg.724"/>
<dbReference type="AlphaFoldDB" id="A0A0G1KMM5"/>
<evidence type="ECO:0008006" key="3">
    <source>
        <dbReference type="Google" id="ProtNLM"/>
    </source>
</evidence>
<sequence length="259" mass="30303">MLNLQEIEKNYPDNIRGFKKNLLREYLQYKILQIIFNSKYSGKLSFLGGTELRIIHNNSRFSEDLDFDNFGLEKNEFDKISEIVKKQLSLEGYTVEVKNVFKGAYRCYIRIPKILFDSNLSGYEEEKILIQLDTAPHGFQYEPERVILNKFDIFTEISVTPIDIILSQKIYAIFNRQVQKGRDFYDTVFLLSKTKPNYAYLKIKLGVDNSDSLRTKLLNFCAGLNFKQLAEDVRPFLFNSQDSDKVNLFEKYIKTADLG</sequence>
<protein>
    <recommendedName>
        <fullName evidence="3">Nucleotidyl transferase AbiEii/AbiGii toxin family protein</fullName>
    </recommendedName>
</protein>
<dbReference type="Proteomes" id="UP000034797">
    <property type="component" value="Unassembled WGS sequence"/>
</dbReference>
<name>A0A0G1KMM5_9BACT</name>
<dbReference type="InterPro" id="IPR014942">
    <property type="entry name" value="AbiEii"/>
</dbReference>
<dbReference type="Gene3D" id="3.10.450.620">
    <property type="entry name" value="JHP933, nucleotidyltransferase-like core domain"/>
    <property type="match status" value="1"/>
</dbReference>
<comment type="caution">
    <text evidence="1">The sequence shown here is derived from an EMBL/GenBank/DDBJ whole genome shotgun (WGS) entry which is preliminary data.</text>
</comment>
<dbReference type="EMBL" id="LCJW01000049">
    <property type="protein sequence ID" value="KKT84783.1"/>
    <property type="molecule type" value="Genomic_DNA"/>
</dbReference>
<accession>A0A0G1KMM5</accession>
<evidence type="ECO:0000313" key="2">
    <source>
        <dbReference type="Proteomes" id="UP000034797"/>
    </source>
</evidence>
<dbReference type="Pfam" id="PF08843">
    <property type="entry name" value="AbiEii"/>
    <property type="match status" value="1"/>
</dbReference>